<evidence type="ECO:0000256" key="2">
    <source>
        <dbReference type="ARBA" id="ARBA00022723"/>
    </source>
</evidence>
<dbReference type="Pfam" id="PF07687">
    <property type="entry name" value="M20_dimer"/>
    <property type="match status" value="1"/>
</dbReference>
<proteinExistence type="predicted"/>
<evidence type="ECO:0000259" key="4">
    <source>
        <dbReference type="Pfam" id="PF07687"/>
    </source>
</evidence>
<comment type="caution">
    <text evidence="5">The sequence shown here is derived from an EMBL/GenBank/DDBJ whole genome shotgun (WGS) entry which is preliminary data.</text>
</comment>
<dbReference type="PROSITE" id="PS00758">
    <property type="entry name" value="ARGE_DAPE_CPG2_1"/>
    <property type="match status" value="1"/>
</dbReference>
<feature type="domain" description="Peptidase M20 dimerisation" evidence="4">
    <location>
        <begin position="177"/>
        <end position="322"/>
    </location>
</feature>
<evidence type="ECO:0000256" key="3">
    <source>
        <dbReference type="ARBA" id="ARBA00022801"/>
    </source>
</evidence>
<dbReference type="OrthoDB" id="9761532at2"/>
<dbReference type="PANTHER" id="PTHR43270:SF12">
    <property type="entry name" value="SUCCINYL-DIAMINOPIMELATE DESUCCINYLASE"/>
    <property type="match status" value="1"/>
</dbReference>
<dbReference type="InterPro" id="IPR051458">
    <property type="entry name" value="Cyt/Met_Dipeptidase"/>
</dbReference>
<keyword evidence="3" id="KW-0378">Hydrolase</keyword>
<dbReference type="Gene3D" id="3.30.70.360">
    <property type="match status" value="1"/>
</dbReference>
<protein>
    <submittedName>
        <fullName evidence="5">Peptidase M20</fullName>
    </submittedName>
</protein>
<dbReference type="InterPro" id="IPR011650">
    <property type="entry name" value="Peptidase_M20_dimer"/>
</dbReference>
<dbReference type="PANTHER" id="PTHR43270">
    <property type="entry name" value="BETA-ALA-HIS DIPEPTIDASE"/>
    <property type="match status" value="1"/>
</dbReference>
<keyword evidence="2" id="KW-0479">Metal-binding</keyword>
<accession>A0A428ZIU3</accession>
<dbReference type="EMBL" id="QHKI01000005">
    <property type="protein sequence ID" value="RSM87878.1"/>
    <property type="molecule type" value="Genomic_DNA"/>
</dbReference>
<evidence type="ECO:0000313" key="6">
    <source>
        <dbReference type="Proteomes" id="UP000287547"/>
    </source>
</evidence>
<evidence type="ECO:0000313" key="5">
    <source>
        <dbReference type="EMBL" id="RSM87878.1"/>
    </source>
</evidence>
<dbReference type="RefSeq" id="WP_051793533.1">
    <property type="nucleotide sequence ID" value="NZ_QHKI01000005.1"/>
</dbReference>
<dbReference type="AlphaFoldDB" id="A0A428ZIU3"/>
<dbReference type="GO" id="GO:0008233">
    <property type="term" value="F:peptidase activity"/>
    <property type="evidence" value="ECO:0007669"/>
    <property type="project" value="UniProtKB-KW"/>
</dbReference>
<name>A0A428ZIU3_KIBAR</name>
<organism evidence="5 6">
    <name type="scientific">Kibdelosporangium aridum</name>
    <dbReference type="NCBI Taxonomy" id="2030"/>
    <lineage>
        <taxon>Bacteria</taxon>
        <taxon>Bacillati</taxon>
        <taxon>Actinomycetota</taxon>
        <taxon>Actinomycetes</taxon>
        <taxon>Pseudonocardiales</taxon>
        <taxon>Pseudonocardiaceae</taxon>
        <taxon>Kibdelosporangium</taxon>
    </lineage>
</organism>
<dbReference type="SUPFAM" id="SSF53187">
    <property type="entry name" value="Zn-dependent exopeptidases"/>
    <property type="match status" value="1"/>
</dbReference>
<evidence type="ECO:0000256" key="1">
    <source>
        <dbReference type="ARBA" id="ARBA00022670"/>
    </source>
</evidence>
<dbReference type="Proteomes" id="UP000287547">
    <property type="component" value="Unassembled WGS sequence"/>
</dbReference>
<gene>
    <name evidence="5" type="ORF">DMH04_09125</name>
</gene>
<reference evidence="5 6" key="1">
    <citation type="submission" date="2018-05" db="EMBL/GenBank/DDBJ databases">
        <title>Evolution of GPA BGCs.</title>
        <authorList>
            <person name="Waglechner N."/>
            <person name="Wright G.D."/>
        </authorList>
    </citation>
    <scope>NUCLEOTIDE SEQUENCE [LARGE SCALE GENOMIC DNA]</scope>
    <source>
        <strain evidence="5 6">A82846</strain>
    </source>
</reference>
<dbReference type="Gene3D" id="3.40.630.10">
    <property type="entry name" value="Zn peptidases"/>
    <property type="match status" value="1"/>
</dbReference>
<dbReference type="GO" id="GO:0006508">
    <property type="term" value="P:proteolysis"/>
    <property type="evidence" value="ECO:0007669"/>
    <property type="project" value="UniProtKB-KW"/>
</dbReference>
<sequence length="441" mass="46878">MTSLVDDLAALQRIPTVSSSEAALRRAEIWLERRLASLGVRRIPLPGPIVVAERKGDPTAPTVLVYGHYDVVATGPRDRWSVPPFSAVRTGQTLWGRGASDDKGPVVAGLHAVAKLTAIGRRVNLKFLYDGEEEVGSPTLSRSLGCLRAWLSDVDAVVICDTDSTMAGRPTLTCSLRGGLTLDLTATGVGRTLHPGRYGGAVPNPAQALAMVLASLHRRDGRVAVPGFYEGIHPPSPVTTVDHEARLAPVARPGWGEPGRTATERVTTRPAIMVTSLCTTPAAAHAIPAAAAAKLDVRLVPGQRPGQIAGMLASHLTANCPPGIRLDVQPFIRSEPWQLVDVRHPMLRVARESVQATWGIEPALVRSGGSIPAVPLLARVTPKAAVLLLGFTLPSDGAHSVDEHVDLRRMERAAQTLADLINRVGDLINRVGDLINRVGDL</sequence>
<dbReference type="GO" id="GO:0046872">
    <property type="term" value="F:metal ion binding"/>
    <property type="evidence" value="ECO:0007669"/>
    <property type="project" value="UniProtKB-KW"/>
</dbReference>
<dbReference type="InterPro" id="IPR002933">
    <property type="entry name" value="Peptidase_M20"/>
</dbReference>
<keyword evidence="1" id="KW-0645">Protease</keyword>
<dbReference type="InterPro" id="IPR001261">
    <property type="entry name" value="ArgE/DapE_CS"/>
</dbReference>
<dbReference type="Pfam" id="PF01546">
    <property type="entry name" value="Peptidase_M20"/>
    <property type="match status" value="1"/>
</dbReference>